<sequence length="117" mass="13435">MQTASRHPRSRTVPPSPRCYSQKIPPTDPHSAKSHHRKARRFSLRTLSGRGYGRRQDEDGERIGMRSSAWRLIHSLTDVGRVESAWPRCPRSRDTKRHMVRSTINTPSVHTKKSGRA</sequence>
<dbReference type="EMBL" id="JAFJMO010000004">
    <property type="protein sequence ID" value="KAJ8278710.1"/>
    <property type="molecule type" value="Genomic_DNA"/>
</dbReference>
<keyword evidence="3" id="KW-1185">Reference proteome</keyword>
<protein>
    <submittedName>
        <fullName evidence="2">Uncharacterized protein</fullName>
    </submittedName>
</protein>
<accession>A0A9Q1DQS9</accession>
<feature type="region of interest" description="Disordered" evidence="1">
    <location>
        <begin position="1"/>
        <end position="63"/>
    </location>
</feature>
<dbReference type="AlphaFoldDB" id="A0A9Q1DQS9"/>
<reference evidence="2" key="1">
    <citation type="journal article" date="2023" name="Science">
        <title>Genome structures resolve the early diversification of teleost fishes.</title>
        <authorList>
            <person name="Parey E."/>
            <person name="Louis A."/>
            <person name="Montfort J."/>
            <person name="Bouchez O."/>
            <person name="Roques C."/>
            <person name="Iampietro C."/>
            <person name="Lluch J."/>
            <person name="Castinel A."/>
            <person name="Donnadieu C."/>
            <person name="Desvignes T."/>
            <person name="Floi Bucao C."/>
            <person name="Jouanno E."/>
            <person name="Wen M."/>
            <person name="Mejri S."/>
            <person name="Dirks R."/>
            <person name="Jansen H."/>
            <person name="Henkel C."/>
            <person name="Chen W.J."/>
            <person name="Zahm M."/>
            <person name="Cabau C."/>
            <person name="Klopp C."/>
            <person name="Thompson A.W."/>
            <person name="Robinson-Rechavi M."/>
            <person name="Braasch I."/>
            <person name="Lecointre G."/>
            <person name="Bobe J."/>
            <person name="Postlethwait J.H."/>
            <person name="Berthelot C."/>
            <person name="Roest Crollius H."/>
            <person name="Guiguen Y."/>
        </authorList>
    </citation>
    <scope>NUCLEOTIDE SEQUENCE</scope>
    <source>
        <strain evidence="2">Concon-B</strain>
    </source>
</reference>
<gene>
    <name evidence="2" type="ORF">COCON_G00057760</name>
</gene>
<organism evidence="2 3">
    <name type="scientific">Conger conger</name>
    <name type="common">Conger eel</name>
    <name type="synonym">Muraena conger</name>
    <dbReference type="NCBI Taxonomy" id="82655"/>
    <lineage>
        <taxon>Eukaryota</taxon>
        <taxon>Metazoa</taxon>
        <taxon>Chordata</taxon>
        <taxon>Craniata</taxon>
        <taxon>Vertebrata</taxon>
        <taxon>Euteleostomi</taxon>
        <taxon>Actinopterygii</taxon>
        <taxon>Neopterygii</taxon>
        <taxon>Teleostei</taxon>
        <taxon>Anguilliformes</taxon>
        <taxon>Congridae</taxon>
        <taxon>Conger</taxon>
    </lineage>
</organism>
<feature type="compositionally biased region" description="Basic and acidic residues" evidence="1">
    <location>
        <begin position="54"/>
        <end position="63"/>
    </location>
</feature>
<feature type="compositionally biased region" description="Basic residues" evidence="1">
    <location>
        <begin position="32"/>
        <end position="43"/>
    </location>
</feature>
<name>A0A9Q1DQS9_CONCO</name>
<feature type="region of interest" description="Disordered" evidence="1">
    <location>
        <begin position="88"/>
        <end position="117"/>
    </location>
</feature>
<dbReference type="Proteomes" id="UP001152803">
    <property type="component" value="Unassembled WGS sequence"/>
</dbReference>
<evidence type="ECO:0000256" key="1">
    <source>
        <dbReference type="SAM" id="MobiDB-lite"/>
    </source>
</evidence>
<proteinExistence type="predicted"/>
<comment type="caution">
    <text evidence="2">The sequence shown here is derived from an EMBL/GenBank/DDBJ whole genome shotgun (WGS) entry which is preliminary data.</text>
</comment>
<feature type="compositionally biased region" description="Basic residues" evidence="1">
    <location>
        <begin position="1"/>
        <end position="10"/>
    </location>
</feature>
<evidence type="ECO:0000313" key="2">
    <source>
        <dbReference type="EMBL" id="KAJ8278710.1"/>
    </source>
</evidence>
<evidence type="ECO:0000313" key="3">
    <source>
        <dbReference type="Proteomes" id="UP001152803"/>
    </source>
</evidence>